<feature type="signal peptide" evidence="1">
    <location>
        <begin position="1"/>
        <end position="25"/>
    </location>
</feature>
<gene>
    <name evidence="2" type="ORF">IAI60_01935</name>
</gene>
<comment type="caution">
    <text evidence="2">The sequence shown here is derived from an EMBL/GenBank/DDBJ whole genome shotgun (WGS) entry which is preliminary data.</text>
</comment>
<name>A0ABS3K7F5_9PROT</name>
<dbReference type="EMBL" id="JACTNF010000001">
    <property type="protein sequence ID" value="MBO1073365.1"/>
    <property type="molecule type" value="Genomic_DNA"/>
</dbReference>
<keyword evidence="3" id="KW-1185">Reference proteome</keyword>
<protein>
    <submittedName>
        <fullName evidence="2">Uncharacterized protein</fullName>
    </submittedName>
</protein>
<keyword evidence="1" id="KW-0732">Signal</keyword>
<feature type="chain" id="PRO_5047015275" evidence="1">
    <location>
        <begin position="26"/>
        <end position="155"/>
    </location>
</feature>
<accession>A0ABS3K7F5</accession>
<evidence type="ECO:0000313" key="2">
    <source>
        <dbReference type="EMBL" id="MBO1073365.1"/>
    </source>
</evidence>
<sequence length="155" mass="16385">MNRREIIALPAGIAALHALPVPAQAAPPAADPDAELIALCTRHAEVGAIIDAMNETAADTDANWNAAADKFAALAVRISAIPAQTFHGLQAKAQAVTDMIRHYIDLGSAEPHERMAEAFAQDVLRAPLQAHLVLPPPAPADAVLEDLVRVAECRR</sequence>
<evidence type="ECO:0000313" key="3">
    <source>
        <dbReference type="Proteomes" id="UP001518990"/>
    </source>
</evidence>
<evidence type="ECO:0000256" key="1">
    <source>
        <dbReference type="SAM" id="SignalP"/>
    </source>
</evidence>
<dbReference type="RefSeq" id="WP_207444965.1">
    <property type="nucleotide sequence ID" value="NZ_JACTNF010000001.1"/>
</dbReference>
<proteinExistence type="predicted"/>
<organism evidence="2 3">
    <name type="scientific">Roseomonas marmotae</name>
    <dbReference type="NCBI Taxonomy" id="2768161"/>
    <lineage>
        <taxon>Bacteria</taxon>
        <taxon>Pseudomonadati</taxon>
        <taxon>Pseudomonadota</taxon>
        <taxon>Alphaproteobacteria</taxon>
        <taxon>Acetobacterales</taxon>
        <taxon>Roseomonadaceae</taxon>
        <taxon>Roseomonas</taxon>
    </lineage>
</organism>
<dbReference type="Proteomes" id="UP001518990">
    <property type="component" value="Unassembled WGS sequence"/>
</dbReference>
<reference evidence="2 3" key="1">
    <citation type="submission" date="2020-09" db="EMBL/GenBank/DDBJ databases">
        <title>Roseomonas.</title>
        <authorList>
            <person name="Zhu W."/>
        </authorList>
    </citation>
    <scope>NUCLEOTIDE SEQUENCE [LARGE SCALE GENOMIC DNA]</scope>
    <source>
        <strain evidence="2 3">1311</strain>
    </source>
</reference>